<comment type="caution">
    <text evidence="2">The sequence shown here is derived from an EMBL/GenBank/DDBJ whole genome shotgun (WGS) entry which is preliminary data.</text>
</comment>
<gene>
    <name evidence="2" type="ORF">ACFFPJ_13225</name>
</gene>
<reference evidence="2 3" key="1">
    <citation type="submission" date="2024-09" db="EMBL/GenBank/DDBJ databases">
        <authorList>
            <person name="Sun Q."/>
            <person name="Mori K."/>
        </authorList>
    </citation>
    <scope>NUCLEOTIDE SEQUENCE [LARGE SCALE GENOMIC DNA]</scope>
    <source>
        <strain evidence="2 3">JCM 1342</strain>
    </source>
</reference>
<evidence type="ECO:0000313" key="2">
    <source>
        <dbReference type="EMBL" id="MFB9646757.1"/>
    </source>
</evidence>
<proteinExistence type="predicted"/>
<accession>A0ABV5T2W1</accession>
<name>A0ABV5T2W1_9MICO</name>
<dbReference type="Proteomes" id="UP001589611">
    <property type="component" value="Unassembled WGS sequence"/>
</dbReference>
<sequence>MSGTANEFENPGANHPDRKDTEGVQPAPAEQRSDAGVGGAVNRSDDAPRGEETQDEPVLAQNQATRQEKIDGIVAQTRVDLGGETDERYAEVLRQRFVDSGIEMTDEDRQRLAGDVNPRSGGGGV</sequence>
<feature type="region of interest" description="Disordered" evidence="1">
    <location>
        <begin position="105"/>
        <end position="125"/>
    </location>
</feature>
<evidence type="ECO:0000313" key="3">
    <source>
        <dbReference type="Proteomes" id="UP001589611"/>
    </source>
</evidence>
<feature type="compositionally biased region" description="Basic and acidic residues" evidence="1">
    <location>
        <begin position="43"/>
        <end position="52"/>
    </location>
</feature>
<evidence type="ECO:0000256" key="1">
    <source>
        <dbReference type="SAM" id="MobiDB-lite"/>
    </source>
</evidence>
<dbReference type="EMBL" id="JBHMBE010000004">
    <property type="protein sequence ID" value="MFB9646757.1"/>
    <property type="molecule type" value="Genomic_DNA"/>
</dbReference>
<dbReference type="RefSeq" id="WP_344715228.1">
    <property type="nucleotide sequence ID" value="NZ_BAAAWH010000001.1"/>
</dbReference>
<protein>
    <submittedName>
        <fullName evidence="2">Uncharacterized protein</fullName>
    </submittedName>
</protein>
<keyword evidence="3" id="KW-1185">Reference proteome</keyword>
<feature type="region of interest" description="Disordered" evidence="1">
    <location>
        <begin position="1"/>
        <end position="71"/>
    </location>
</feature>
<organism evidence="2 3">
    <name type="scientific">Microbacterium terregens</name>
    <dbReference type="NCBI Taxonomy" id="69363"/>
    <lineage>
        <taxon>Bacteria</taxon>
        <taxon>Bacillati</taxon>
        <taxon>Actinomycetota</taxon>
        <taxon>Actinomycetes</taxon>
        <taxon>Micrococcales</taxon>
        <taxon>Microbacteriaceae</taxon>
        <taxon>Microbacterium</taxon>
    </lineage>
</organism>